<accession>D5UHX2</accession>
<name>D5UHX2_CELFN</name>
<feature type="region of interest" description="Disordered" evidence="1">
    <location>
        <begin position="104"/>
        <end position="124"/>
    </location>
</feature>
<evidence type="ECO:0000313" key="3">
    <source>
        <dbReference type="Proteomes" id="UP000000849"/>
    </source>
</evidence>
<protein>
    <submittedName>
        <fullName evidence="2">Transcriptional regulator</fullName>
    </submittedName>
</protein>
<dbReference type="STRING" id="446466.Cfla_0481"/>
<dbReference type="KEGG" id="cfl:Cfla_0481"/>
<dbReference type="AlphaFoldDB" id="D5UHX2"/>
<dbReference type="OrthoDB" id="4829093at2"/>
<proteinExistence type="predicted"/>
<dbReference type="HOGENOM" id="CLU_1999809_0_0_11"/>
<reference evidence="2 3" key="1">
    <citation type="journal article" date="2010" name="Stand. Genomic Sci.">
        <title>Complete genome sequence of Cellulomonas flavigena type strain (134).</title>
        <authorList>
            <person name="Abt B."/>
            <person name="Foster B."/>
            <person name="Lapidus A."/>
            <person name="Clum A."/>
            <person name="Sun H."/>
            <person name="Pukall R."/>
            <person name="Lucas S."/>
            <person name="Glavina Del Rio T."/>
            <person name="Nolan M."/>
            <person name="Tice H."/>
            <person name="Cheng J.F."/>
            <person name="Pitluck S."/>
            <person name="Liolios K."/>
            <person name="Ivanova N."/>
            <person name="Mavromatis K."/>
            <person name="Ovchinnikova G."/>
            <person name="Pati A."/>
            <person name="Goodwin L."/>
            <person name="Chen A."/>
            <person name="Palaniappan K."/>
            <person name="Land M."/>
            <person name="Hauser L."/>
            <person name="Chang Y.J."/>
            <person name="Jeffries C.D."/>
            <person name="Rohde M."/>
            <person name="Goker M."/>
            <person name="Woyke T."/>
            <person name="Bristow J."/>
            <person name="Eisen J.A."/>
            <person name="Markowitz V."/>
            <person name="Hugenholtz P."/>
            <person name="Kyrpides N.C."/>
            <person name="Klenk H.P."/>
        </authorList>
    </citation>
    <scope>NUCLEOTIDE SEQUENCE [LARGE SCALE GENOMIC DNA]</scope>
    <source>
        <strain evidence="3">ATCC 482 / DSM 20109 / BCRC 11376 / JCM 18109 / NBRC 3775 / NCIMB 8073 / NRS 134</strain>
    </source>
</reference>
<evidence type="ECO:0000313" key="2">
    <source>
        <dbReference type="EMBL" id="ADG73396.1"/>
    </source>
</evidence>
<feature type="region of interest" description="Disordered" evidence="1">
    <location>
        <begin position="1"/>
        <end position="25"/>
    </location>
</feature>
<dbReference type="EMBL" id="CP001964">
    <property type="protein sequence ID" value="ADG73396.1"/>
    <property type="molecule type" value="Genomic_DNA"/>
</dbReference>
<evidence type="ECO:0000256" key="1">
    <source>
        <dbReference type="SAM" id="MobiDB-lite"/>
    </source>
</evidence>
<organism evidence="2 3">
    <name type="scientific">Cellulomonas flavigena (strain ATCC 482 / DSM 20109 / BCRC 11376 / JCM 18109 / NBRC 3775 / NCIMB 8073 / NRS 134)</name>
    <dbReference type="NCBI Taxonomy" id="446466"/>
    <lineage>
        <taxon>Bacteria</taxon>
        <taxon>Bacillati</taxon>
        <taxon>Actinomycetota</taxon>
        <taxon>Actinomycetes</taxon>
        <taxon>Micrococcales</taxon>
        <taxon>Cellulomonadaceae</taxon>
        <taxon>Cellulomonas</taxon>
    </lineage>
</organism>
<dbReference type="Proteomes" id="UP000000849">
    <property type="component" value="Chromosome"/>
</dbReference>
<sequence>MTSPARLRGRRAVHRPVPVAPVPPHGPRAGFVLYVSLPEDADDEPGDRPRPTAHDIAETADLLRELAQEALPGSETYAALSLVPGTTGEVRRFGARLPHLRLLDPVDDTPESGTDVLGGSGDAR</sequence>
<dbReference type="RefSeq" id="WP_013115730.1">
    <property type="nucleotide sequence ID" value="NC_014151.1"/>
</dbReference>
<gene>
    <name evidence="2" type="ordered locus">Cfla_0481</name>
</gene>
<keyword evidence="3" id="KW-1185">Reference proteome</keyword>